<protein>
    <submittedName>
        <fullName evidence="6">TetR family transcriptional regulator</fullName>
    </submittedName>
</protein>
<evidence type="ECO:0000259" key="5">
    <source>
        <dbReference type="PROSITE" id="PS50977"/>
    </source>
</evidence>
<dbReference type="PRINTS" id="PR00455">
    <property type="entry name" value="HTHTETR"/>
</dbReference>
<dbReference type="GO" id="GO:0003677">
    <property type="term" value="F:DNA binding"/>
    <property type="evidence" value="ECO:0007669"/>
    <property type="project" value="UniProtKB-UniRule"/>
</dbReference>
<feature type="DNA-binding region" description="H-T-H motif" evidence="4">
    <location>
        <begin position="32"/>
        <end position="51"/>
    </location>
</feature>
<dbReference type="SUPFAM" id="SSF48498">
    <property type="entry name" value="Tetracyclin repressor-like, C-terminal domain"/>
    <property type="match status" value="1"/>
</dbReference>
<organism evidence="6 7">
    <name type="scientific">Stutzerimonas stutzeri</name>
    <name type="common">Pseudomonas stutzeri</name>
    <dbReference type="NCBI Taxonomy" id="316"/>
    <lineage>
        <taxon>Bacteria</taxon>
        <taxon>Pseudomonadati</taxon>
        <taxon>Pseudomonadota</taxon>
        <taxon>Gammaproteobacteria</taxon>
        <taxon>Pseudomonadales</taxon>
        <taxon>Pseudomonadaceae</taxon>
        <taxon>Stutzerimonas</taxon>
    </lineage>
</organism>
<dbReference type="Gene3D" id="1.10.10.60">
    <property type="entry name" value="Homeodomain-like"/>
    <property type="match status" value="1"/>
</dbReference>
<reference evidence="6 7" key="1">
    <citation type="submission" date="2018-01" db="EMBL/GenBank/DDBJ databases">
        <title>Denitrification phenotypes of diverse strains of Pseudomonas stutzeri.</title>
        <authorList>
            <person name="Milligan D.A."/>
            <person name="Bergaust L."/>
            <person name="Bakken L.R."/>
            <person name="Frostegard A."/>
        </authorList>
    </citation>
    <scope>NUCLEOTIDE SEQUENCE [LARGE SCALE GENOMIC DNA]</scope>
    <source>
        <strain evidence="6 7">CCUG 44592</strain>
    </source>
</reference>
<evidence type="ECO:0000256" key="3">
    <source>
        <dbReference type="ARBA" id="ARBA00023163"/>
    </source>
</evidence>
<dbReference type="InterPro" id="IPR009057">
    <property type="entry name" value="Homeodomain-like_sf"/>
</dbReference>
<evidence type="ECO:0000256" key="1">
    <source>
        <dbReference type="ARBA" id="ARBA00023015"/>
    </source>
</evidence>
<keyword evidence="2 4" id="KW-0238">DNA-binding</keyword>
<evidence type="ECO:0000256" key="4">
    <source>
        <dbReference type="PROSITE-ProRule" id="PRU00335"/>
    </source>
</evidence>
<dbReference type="PANTHER" id="PTHR47506:SF7">
    <property type="entry name" value="TRANSCRIPTIONAL REGULATORY PROTEIN"/>
    <property type="match status" value="1"/>
</dbReference>
<dbReference type="PROSITE" id="PS50977">
    <property type="entry name" value="HTH_TETR_2"/>
    <property type="match status" value="1"/>
</dbReference>
<keyword evidence="3" id="KW-0804">Transcription</keyword>
<proteinExistence type="predicted"/>
<evidence type="ECO:0000256" key="2">
    <source>
        <dbReference type="ARBA" id="ARBA00023125"/>
    </source>
</evidence>
<name>A0A2N8RAK6_STUST</name>
<dbReference type="Pfam" id="PF00440">
    <property type="entry name" value="TetR_N"/>
    <property type="match status" value="1"/>
</dbReference>
<dbReference type="PANTHER" id="PTHR47506">
    <property type="entry name" value="TRANSCRIPTIONAL REGULATORY PROTEIN"/>
    <property type="match status" value="1"/>
</dbReference>
<comment type="caution">
    <text evidence="6">The sequence shown here is derived from an EMBL/GenBank/DDBJ whole genome shotgun (WGS) entry which is preliminary data.</text>
</comment>
<dbReference type="RefSeq" id="WP_102821312.1">
    <property type="nucleotide sequence ID" value="NZ_JAMOHR010000016.1"/>
</dbReference>
<feature type="domain" description="HTH tetR-type" evidence="5">
    <location>
        <begin position="9"/>
        <end position="69"/>
    </location>
</feature>
<dbReference type="EMBL" id="POUM01000017">
    <property type="protein sequence ID" value="PNF58102.1"/>
    <property type="molecule type" value="Genomic_DNA"/>
</dbReference>
<dbReference type="InterPro" id="IPR001647">
    <property type="entry name" value="HTH_TetR"/>
</dbReference>
<dbReference type="AlphaFoldDB" id="A0A2N8RAK6"/>
<sequence length="194" mass="21289">MPWPTDQRDRTRSRILERASRLFADKGYEQVCIDDLMADAGLTRGAFYSHFQTKADLYAQAIRYAASAGGARLQELGEGGMGALVEGYLQRSHATGESMRCPLAFMAADVTQREPEIRQVYSTALQSFIARLQQASPTSERTQILQMVVALIGGLVLARAVEEPDLSEEILAACRSDCHGLLAQQHLAMSEHSG</sequence>
<dbReference type="InterPro" id="IPR036271">
    <property type="entry name" value="Tet_transcr_reg_TetR-rel_C_sf"/>
</dbReference>
<evidence type="ECO:0000313" key="6">
    <source>
        <dbReference type="EMBL" id="PNF58102.1"/>
    </source>
</evidence>
<accession>A0A2N8RAK6</accession>
<dbReference type="SUPFAM" id="SSF46689">
    <property type="entry name" value="Homeodomain-like"/>
    <property type="match status" value="1"/>
</dbReference>
<dbReference type="Gene3D" id="1.10.357.10">
    <property type="entry name" value="Tetracycline Repressor, domain 2"/>
    <property type="match status" value="1"/>
</dbReference>
<gene>
    <name evidence="6" type="ORF">CXK99_17665</name>
</gene>
<evidence type="ECO:0000313" key="7">
    <source>
        <dbReference type="Proteomes" id="UP000236003"/>
    </source>
</evidence>
<dbReference type="Proteomes" id="UP000236003">
    <property type="component" value="Unassembled WGS sequence"/>
</dbReference>
<keyword evidence="1" id="KW-0805">Transcription regulation</keyword>